<sequence>MRSTKSSNRRTHAQSTYQSVPEQATGQAASLGAGPSGMLSSSTPPGVLSELAARPNKRRRTEASAVRSAPGSGVHPARSGTSRPFPFALEHDNLPPNSHVHHPQLSRADAPEPRGTTAQQPASKHVAVHKKRRAPVDRPSTSSARPSSVVDRRSRPFANLRRAMQNGTAMPGFNTLYPADKELIGEFLDAAEKGKKKFFTIRAYTNVLVHFSEWLQNQSKPDLRRRLRTDKNALNSDAKIFRETLNQDHLPAALTHLRRMLSRTDRTVKPASRRRHEAADGDKELIKEALSASPQYASVLRAFSKWLHAQKKDPLCKPGRLKSETLTDDVRAFVRTGMTGSEKLGPALRQLQIFKSNGKTDLAKRRSTRDILPDDDQLSEQYKAHLWESSGGKIYKNNETYAGKTSAYLRHFSAWLKANNKRTIASRLHDQTLDDDLDLYMDGKGATQRSHIIDMLTRVRAMVTTDVQPPNVQTHDLGNRAEPSGSSYSPLFPPTPSGGRPQLPHNWDLNMPAEEELAGPSGSAQSEPSSSTLAFNRDALHPEATGPQRTTAMSQASLPTFNEDDTGPN</sequence>
<evidence type="ECO:0000256" key="1">
    <source>
        <dbReference type="SAM" id="MobiDB-lite"/>
    </source>
</evidence>
<feature type="region of interest" description="Disordered" evidence="1">
    <location>
        <begin position="1"/>
        <end position="152"/>
    </location>
</feature>
<proteinExistence type="predicted"/>
<feature type="compositionally biased region" description="Low complexity" evidence="1">
    <location>
        <begin position="518"/>
        <end position="531"/>
    </location>
</feature>
<dbReference type="AlphaFoldDB" id="A0A1Y6HSE4"/>
<dbReference type="Proteomes" id="UP000195877">
    <property type="component" value="Chromosome 1"/>
</dbReference>
<evidence type="ECO:0000313" key="4">
    <source>
        <dbReference type="Proteomes" id="UP000195877"/>
    </source>
</evidence>
<feature type="region of interest" description="Disordered" evidence="1">
    <location>
        <begin position="467"/>
        <end position="569"/>
    </location>
</feature>
<dbReference type="EMBL" id="LT853885">
    <property type="protein sequence ID" value="SMR04772.1"/>
    <property type="molecule type" value="Genomic_DNA"/>
</dbReference>
<feature type="compositionally biased region" description="Polar residues" evidence="1">
    <location>
        <begin position="547"/>
        <end position="560"/>
    </location>
</feature>
<feature type="compositionally biased region" description="Polar residues" evidence="1">
    <location>
        <begin position="13"/>
        <end position="28"/>
    </location>
</feature>
<protein>
    <submittedName>
        <fullName evidence="3">Uncharacterized protein</fullName>
    </submittedName>
</protein>
<keyword evidence="4" id="KW-1185">Reference proteome</keyword>
<evidence type="ECO:0000313" key="2">
    <source>
        <dbReference type="EMBL" id="SMQ97766.1"/>
    </source>
</evidence>
<reference evidence="3 5" key="1">
    <citation type="submission" date="2017-05" db="EMBL/GenBank/DDBJ databases">
        <authorList>
            <person name="Song R."/>
            <person name="Chenine A.L."/>
            <person name="Ruprecht R.M."/>
        </authorList>
    </citation>
    <scope>NUCLEOTIDE SEQUENCE [LARGE SCALE GENOMIC DNA]</scope>
    <source>
        <strain evidence="3">PD5205</strain>
    </source>
</reference>
<evidence type="ECO:0000313" key="3">
    <source>
        <dbReference type="EMBL" id="SMR04772.1"/>
    </source>
</evidence>
<gene>
    <name evidence="3" type="ORF">PD5205_03497</name>
    <name evidence="2" type="ORF">PD885_00497</name>
</gene>
<reference evidence="2 4" key="2">
    <citation type="submission" date="2017-05" db="EMBL/GenBank/DDBJ databases">
        <authorList>
            <person name="Blom J."/>
        </authorList>
    </citation>
    <scope>NUCLEOTIDE SEQUENCE [LARGE SCALE GENOMIC DNA]</scope>
    <source>
        <strain evidence="2">PD885</strain>
    </source>
</reference>
<feature type="compositionally biased region" description="Polar residues" evidence="1">
    <location>
        <begin position="467"/>
        <end position="476"/>
    </location>
</feature>
<accession>A0A1Y6HSE4</accession>
<organism evidence="3 5">
    <name type="scientific">Xanthomonas fragariae</name>
    <dbReference type="NCBI Taxonomy" id="48664"/>
    <lineage>
        <taxon>Bacteria</taxon>
        <taxon>Pseudomonadati</taxon>
        <taxon>Pseudomonadota</taxon>
        <taxon>Gammaproteobacteria</taxon>
        <taxon>Lysobacterales</taxon>
        <taxon>Lysobacteraceae</taxon>
        <taxon>Xanthomonas</taxon>
    </lineage>
</organism>
<dbReference type="Proteomes" id="UP000195953">
    <property type="component" value="Chromosome 1"/>
</dbReference>
<dbReference type="EMBL" id="LT853882">
    <property type="protein sequence ID" value="SMQ97766.1"/>
    <property type="molecule type" value="Genomic_DNA"/>
</dbReference>
<name>A0A1Y6HSE4_9XANT</name>
<evidence type="ECO:0000313" key="5">
    <source>
        <dbReference type="Proteomes" id="UP000195953"/>
    </source>
</evidence>
<dbReference type="eggNOG" id="COG5160">
    <property type="taxonomic scope" value="Bacteria"/>
</dbReference>